<evidence type="ECO:0000256" key="5">
    <source>
        <dbReference type="ARBA" id="ARBA00022833"/>
    </source>
</evidence>
<evidence type="ECO:0000256" key="6">
    <source>
        <dbReference type="ARBA" id="ARBA00022884"/>
    </source>
</evidence>
<proteinExistence type="inferred from homology"/>
<keyword evidence="9" id="KW-0233">DNA recombination</keyword>
<keyword evidence="3" id="KW-0699">rRNA-binding</keyword>
<feature type="region of interest" description="Disordered" evidence="10">
    <location>
        <begin position="124"/>
        <end position="184"/>
    </location>
</feature>
<evidence type="ECO:0000256" key="1">
    <source>
        <dbReference type="ARBA" id="ARBA00009805"/>
    </source>
</evidence>
<keyword evidence="9" id="KW-0234">DNA repair</keyword>
<dbReference type="InterPro" id="IPR011331">
    <property type="entry name" value="Ribosomal_eL37/eL43"/>
</dbReference>
<evidence type="ECO:0000259" key="11">
    <source>
        <dbReference type="SMART" id="SM00382"/>
    </source>
</evidence>
<comment type="similarity">
    <text evidence="1">Belongs to the eukaryotic ribosomal protein eL37 family.</text>
</comment>
<dbReference type="GO" id="GO:0043139">
    <property type="term" value="F:5'-3' DNA helicase activity"/>
    <property type="evidence" value="ECO:0007669"/>
    <property type="project" value="UniProtKB-EC"/>
</dbReference>
<keyword evidence="9" id="KW-0067">ATP-binding</keyword>
<keyword evidence="5" id="KW-0862">Zinc</keyword>
<keyword evidence="9" id="KW-0547">Nucleotide-binding</keyword>
<dbReference type="InterPro" id="IPR003593">
    <property type="entry name" value="AAA+_ATPase"/>
</dbReference>
<sequence length="710" mass="80241">MGDAALELHCALEYEEADARTGRNVCTRTFSRALVVRRRTGLEVVAESKASAPLRKTLRPREHVVEVYFRYVQDGKMAFIRRDATKIYQFNLRHGDVEELQALVRFSVRLGAIAKTPHTAIPLARAARPLQPSRLSPLRPRRPCDLPRQRDAPTSNATRQPLRDRSNHMPQHALSPTRDGDAAERKLKRRRLEPSANNCKSTTLTADQQRVLRAIADGRHVFFTGSAGTGKSFLLQQILHTSSPIRQQLRGKRVFATATTGIAAYNIGGMTLHHFAGLDVRSTTSSIDELVTLVKRKRDAVQRWRTVDVLVIDEVSMLDGRLFDVLEELARELRPEKRHAFFGGIQLVMCGDFFQLPPVASRQDRDKVTLCFESSAWQRSGMEIVELKQVFRQTNDEFVSILNALRIGQPTRLMLNRLNEQWKPGDDDDDDDDLHDSIRIFTHNDDVAQTNSKRLDALDGKKFNFISADTGKTEYLASCPALPTISLKKNARVMLIKTINPTTGLVNGCRGIVTGFTPQTHLPIVRFSNGSTEVVQQEDFPVRVADTVLASRRQLPLALAWAISIHKSQGLAFPDAVVDLSRVFEYGQAYVALSRVRSLEGLRLRSRLDERRLVLADQRTKGTQSFGKRHNKTHTLCRRCGKSSYHIQKSQCASCGYPAAKMRRYNWSQKALRRRTQGTGRMRYLKDVHRRFKNGFREGSTAVSKKAATN</sequence>
<dbReference type="SMART" id="SM00382">
    <property type="entry name" value="AAA"/>
    <property type="match status" value="1"/>
</dbReference>
<organism evidence="12 13">
    <name type="scientific">Pythium insidiosum</name>
    <name type="common">Pythiosis disease agent</name>
    <dbReference type="NCBI Taxonomy" id="114742"/>
    <lineage>
        <taxon>Eukaryota</taxon>
        <taxon>Sar</taxon>
        <taxon>Stramenopiles</taxon>
        <taxon>Oomycota</taxon>
        <taxon>Peronosporomycetes</taxon>
        <taxon>Pythiales</taxon>
        <taxon>Pythiaceae</taxon>
        <taxon>Pythium</taxon>
    </lineage>
</organism>
<dbReference type="Pfam" id="PF05970">
    <property type="entry name" value="PIF1"/>
    <property type="match status" value="1"/>
</dbReference>
<dbReference type="GO" id="GO:0006281">
    <property type="term" value="P:DNA repair"/>
    <property type="evidence" value="ECO:0007669"/>
    <property type="project" value="UniProtKB-KW"/>
</dbReference>
<dbReference type="InterPro" id="IPR011332">
    <property type="entry name" value="Ribosomal_zn-bd"/>
</dbReference>
<feature type="compositionally biased region" description="Basic and acidic residues" evidence="10">
    <location>
        <begin position="142"/>
        <end position="151"/>
    </location>
</feature>
<keyword evidence="9" id="KW-0227">DNA damage</keyword>
<evidence type="ECO:0000256" key="2">
    <source>
        <dbReference type="ARBA" id="ARBA00022723"/>
    </source>
</evidence>
<dbReference type="InterPro" id="IPR001569">
    <property type="entry name" value="Ribosomal_eL37"/>
</dbReference>
<keyword evidence="6" id="KW-0694">RNA-binding</keyword>
<dbReference type="CDD" id="cd18037">
    <property type="entry name" value="DEXSc_Pif1_like"/>
    <property type="match status" value="1"/>
</dbReference>
<dbReference type="Pfam" id="PF21530">
    <property type="entry name" value="Pif1_2B_dom"/>
    <property type="match status" value="1"/>
</dbReference>
<dbReference type="EC" id="5.6.2.3" evidence="9"/>
<dbReference type="GO" id="GO:0005840">
    <property type="term" value="C:ribosome"/>
    <property type="evidence" value="ECO:0007669"/>
    <property type="project" value="UniProtKB-KW"/>
</dbReference>
<dbReference type="Proteomes" id="UP001209570">
    <property type="component" value="Unassembled WGS sequence"/>
</dbReference>
<keyword evidence="8" id="KW-0687">Ribonucleoprotein</keyword>
<dbReference type="PANTHER" id="PTHR47642:SF7">
    <property type="entry name" value="ATP-DEPENDENT DNA HELICASE PIF1"/>
    <property type="match status" value="1"/>
</dbReference>
<dbReference type="InterPro" id="IPR027417">
    <property type="entry name" value="P-loop_NTPase"/>
</dbReference>
<dbReference type="AlphaFoldDB" id="A0AAD5LTZ3"/>
<keyword evidence="9" id="KW-0378">Hydrolase</keyword>
<dbReference type="GO" id="GO:1990904">
    <property type="term" value="C:ribonucleoprotein complex"/>
    <property type="evidence" value="ECO:0007669"/>
    <property type="project" value="UniProtKB-KW"/>
</dbReference>
<dbReference type="Pfam" id="PF01907">
    <property type="entry name" value="Ribosomal_L37e"/>
    <property type="match status" value="1"/>
</dbReference>
<comment type="catalytic activity">
    <reaction evidence="9">
        <text>ATP + H2O = ADP + phosphate + H(+)</text>
        <dbReference type="Rhea" id="RHEA:13065"/>
        <dbReference type="ChEBI" id="CHEBI:15377"/>
        <dbReference type="ChEBI" id="CHEBI:15378"/>
        <dbReference type="ChEBI" id="CHEBI:30616"/>
        <dbReference type="ChEBI" id="CHEBI:43474"/>
        <dbReference type="ChEBI" id="CHEBI:456216"/>
        <dbReference type="EC" id="5.6.2.3"/>
    </reaction>
</comment>
<reference evidence="12" key="1">
    <citation type="submission" date="2021-12" db="EMBL/GenBank/DDBJ databases">
        <title>Prjna785345.</title>
        <authorList>
            <person name="Rujirawat T."/>
            <person name="Krajaejun T."/>
        </authorList>
    </citation>
    <scope>NUCLEOTIDE SEQUENCE</scope>
    <source>
        <strain evidence="12">Pi057C3</strain>
    </source>
</reference>
<keyword evidence="2" id="KW-0479">Metal-binding</keyword>
<dbReference type="SUPFAM" id="SSF57829">
    <property type="entry name" value="Zn-binding ribosomal proteins"/>
    <property type="match status" value="1"/>
</dbReference>
<dbReference type="PANTHER" id="PTHR47642">
    <property type="entry name" value="ATP-DEPENDENT DNA HELICASE"/>
    <property type="match status" value="1"/>
</dbReference>
<comment type="caution">
    <text evidence="12">The sequence shown here is derived from an EMBL/GenBank/DDBJ whole genome shotgun (WGS) entry which is preliminary data.</text>
</comment>
<dbReference type="InterPro" id="IPR018267">
    <property type="entry name" value="Ribosomal_eL37_CS"/>
</dbReference>
<evidence type="ECO:0000256" key="10">
    <source>
        <dbReference type="SAM" id="MobiDB-lite"/>
    </source>
</evidence>
<keyword evidence="7" id="KW-0689">Ribosomal protein</keyword>
<dbReference type="SUPFAM" id="SSF52540">
    <property type="entry name" value="P-loop containing nucleoside triphosphate hydrolases"/>
    <property type="match status" value="2"/>
</dbReference>
<dbReference type="Gene3D" id="2.20.25.30">
    <property type="match status" value="1"/>
</dbReference>
<feature type="domain" description="AAA+ ATPase" evidence="11">
    <location>
        <begin position="217"/>
        <end position="419"/>
    </location>
</feature>
<keyword evidence="13" id="KW-1185">Reference proteome</keyword>
<evidence type="ECO:0000256" key="7">
    <source>
        <dbReference type="ARBA" id="ARBA00022980"/>
    </source>
</evidence>
<dbReference type="GO" id="GO:0003735">
    <property type="term" value="F:structural constituent of ribosome"/>
    <property type="evidence" value="ECO:0007669"/>
    <property type="project" value="InterPro"/>
</dbReference>
<dbReference type="HAMAP" id="MF_00547">
    <property type="entry name" value="Ribosomal_eL37"/>
    <property type="match status" value="1"/>
</dbReference>
<dbReference type="GO" id="GO:0000723">
    <property type="term" value="P:telomere maintenance"/>
    <property type="evidence" value="ECO:0007669"/>
    <property type="project" value="InterPro"/>
</dbReference>
<evidence type="ECO:0000256" key="3">
    <source>
        <dbReference type="ARBA" id="ARBA00022730"/>
    </source>
</evidence>
<evidence type="ECO:0000256" key="4">
    <source>
        <dbReference type="ARBA" id="ARBA00022771"/>
    </source>
</evidence>
<comment type="cofactor">
    <cofactor evidence="9">
        <name>Mg(2+)</name>
        <dbReference type="ChEBI" id="CHEBI:18420"/>
    </cofactor>
</comment>
<keyword evidence="9" id="KW-0347">Helicase</keyword>
<gene>
    <name evidence="12" type="ORF">P43SY_002328</name>
</gene>
<keyword evidence="4" id="KW-0863">Zinc-finger</keyword>
<dbReference type="GO" id="GO:0019843">
    <property type="term" value="F:rRNA binding"/>
    <property type="evidence" value="ECO:0007669"/>
    <property type="project" value="UniProtKB-KW"/>
</dbReference>
<dbReference type="EMBL" id="JAKCXM010000004">
    <property type="protein sequence ID" value="KAJ0409438.1"/>
    <property type="molecule type" value="Genomic_DNA"/>
</dbReference>
<dbReference type="GO" id="GO:0005524">
    <property type="term" value="F:ATP binding"/>
    <property type="evidence" value="ECO:0007669"/>
    <property type="project" value="UniProtKB-KW"/>
</dbReference>
<comment type="similarity">
    <text evidence="9">Belongs to the helicase family.</text>
</comment>
<protein>
    <recommendedName>
        <fullName evidence="9">ATP-dependent DNA helicase</fullName>
        <ecNumber evidence="9">5.6.2.3</ecNumber>
    </recommendedName>
</protein>
<dbReference type="GO" id="GO:0006412">
    <property type="term" value="P:translation"/>
    <property type="evidence" value="ECO:0007669"/>
    <property type="project" value="InterPro"/>
</dbReference>
<dbReference type="GO" id="GO:0006310">
    <property type="term" value="P:DNA recombination"/>
    <property type="evidence" value="ECO:0007669"/>
    <property type="project" value="UniProtKB-KW"/>
</dbReference>
<evidence type="ECO:0000256" key="9">
    <source>
        <dbReference type="RuleBase" id="RU363044"/>
    </source>
</evidence>
<dbReference type="GO" id="GO:0008270">
    <property type="term" value="F:zinc ion binding"/>
    <property type="evidence" value="ECO:0007669"/>
    <property type="project" value="UniProtKB-KW"/>
</dbReference>
<dbReference type="InterPro" id="IPR051055">
    <property type="entry name" value="PIF1_helicase"/>
</dbReference>
<name>A0AAD5LTZ3_PYTIN</name>
<dbReference type="PROSITE" id="PS01077">
    <property type="entry name" value="RIBOSOMAL_L37E"/>
    <property type="match status" value="1"/>
</dbReference>
<dbReference type="GO" id="GO:0016787">
    <property type="term" value="F:hydrolase activity"/>
    <property type="evidence" value="ECO:0007669"/>
    <property type="project" value="UniProtKB-KW"/>
</dbReference>
<evidence type="ECO:0000313" key="13">
    <source>
        <dbReference type="Proteomes" id="UP001209570"/>
    </source>
</evidence>
<dbReference type="FunFam" id="2.20.25.30:FF:000001">
    <property type="entry name" value="Ribosomal protein L37"/>
    <property type="match status" value="1"/>
</dbReference>
<evidence type="ECO:0000256" key="8">
    <source>
        <dbReference type="ARBA" id="ARBA00023274"/>
    </source>
</evidence>
<evidence type="ECO:0000313" key="12">
    <source>
        <dbReference type="EMBL" id="KAJ0409438.1"/>
    </source>
</evidence>
<dbReference type="Gene3D" id="3.40.50.300">
    <property type="entry name" value="P-loop containing nucleotide triphosphate hydrolases"/>
    <property type="match status" value="2"/>
</dbReference>
<accession>A0AAD5LTZ3</accession>
<feature type="compositionally biased region" description="Low complexity" evidence="10">
    <location>
        <begin position="128"/>
        <end position="138"/>
    </location>
</feature>
<dbReference type="InterPro" id="IPR010285">
    <property type="entry name" value="DNA_helicase_pif1-like_DEAD"/>
</dbReference>
<dbReference type="CDD" id="cd18809">
    <property type="entry name" value="SF1_C_RecD"/>
    <property type="match status" value="1"/>
</dbReference>
<dbReference type="InterPro" id="IPR049163">
    <property type="entry name" value="Pif1-like_2B_dom"/>
</dbReference>